<organism evidence="4 5">
    <name type="scientific">Rhodococcoides fascians</name>
    <name type="common">Rhodococcus fascians</name>
    <dbReference type="NCBI Taxonomy" id="1828"/>
    <lineage>
        <taxon>Bacteria</taxon>
        <taxon>Bacillati</taxon>
        <taxon>Actinomycetota</taxon>
        <taxon>Actinomycetes</taxon>
        <taxon>Mycobacteriales</taxon>
        <taxon>Nocardiaceae</taxon>
        <taxon>Rhodococcoides</taxon>
    </lineage>
</organism>
<evidence type="ECO:0000313" key="5">
    <source>
        <dbReference type="Proteomes" id="UP000076038"/>
    </source>
</evidence>
<name>A0A143QLY3_RHOFA</name>
<feature type="domain" description="DUF1980" evidence="2">
    <location>
        <begin position="6"/>
        <end position="88"/>
    </location>
</feature>
<dbReference type="Pfam" id="PF09323">
    <property type="entry name" value="DUF1980"/>
    <property type="match status" value="1"/>
</dbReference>
<evidence type="ECO:0000256" key="1">
    <source>
        <dbReference type="SAM" id="Phobius"/>
    </source>
</evidence>
<accession>A0A143QLY3</accession>
<dbReference type="InterPro" id="IPR048447">
    <property type="entry name" value="DUF1980_C"/>
</dbReference>
<dbReference type="PANTHER" id="PTHR40047:SF1">
    <property type="entry name" value="UPF0703 PROTEIN YCGQ"/>
    <property type="match status" value="1"/>
</dbReference>
<evidence type="ECO:0000313" key="4">
    <source>
        <dbReference type="EMBL" id="AMY23796.1"/>
    </source>
</evidence>
<keyword evidence="5" id="KW-1185">Reference proteome</keyword>
<evidence type="ECO:0008006" key="6">
    <source>
        <dbReference type="Google" id="ProtNLM"/>
    </source>
</evidence>
<dbReference type="RefSeq" id="WP_048320605.1">
    <property type="nucleotide sequence ID" value="NZ_CP015220.1"/>
</dbReference>
<dbReference type="PANTHER" id="PTHR40047">
    <property type="entry name" value="UPF0703 PROTEIN YCGQ"/>
    <property type="match status" value="1"/>
</dbReference>
<dbReference type="NCBIfam" id="TIGR03943">
    <property type="entry name" value="TIGR03943 family putative permease subunit"/>
    <property type="match status" value="1"/>
</dbReference>
<dbReference type="Pfam" id="PF21537">
    <property type="entry name" value="DUF1980_C"/>
    <property type="match status" value="1"/>
</dbReference>
<dbReference type="Proteomes" id="UP000076038">
    <property type="component" value="Chromosome"/>
</dbReference>
<keyword evidence="1" id="KW-1133">Transmembrane helix</keyword>
<evidence type="ECO:0000259" key="2">
    <source>
        <dbReference type="Pfam" id="PF09323"/>
    </source>
</evidence>
<feature type="domain" description="DUF1980" evidence="3">
    <location>
        <begin position="134"/>
        <end position="244"/>
    </location>
</feature>
<gene>
    <name evidence="4" type="ORF">A3Q41_02497</name>
</gene>
<proteinExistence type="predicted"/>
<dbReference type="OrthoDB" id="359029at2"/>
<evidence type="ECO:0000259" key="3">
    <source>
        <dbReference type="Pfam" id="PF21537"/>
    </source>
</evidence>
<dbReference type="InterPro" id="IPR048493">
    <property type="entry name" value="DUF1980_N"/>
</dbReference>
<keyword evidence="1" id="KW-0472">Membrane</keyword>
<reference evidence="5" key="2">
    <citation type="submission" date="2016-04" db="EMBL/GenBank/DDBJ databases">
        <title>Complete Genome and Plasmid Sequences for Rhodococcus fascians D188 and Draft Sequences for Rhodococcus spp. Isolates PBTS 1 and PBTS 2.</title>
        <authorList>
            <person name="Stamer R."/>
            <person name="Vereecke D."/>
            <person name="Zhang Y."/>
            <person name="Schilkey F."/>
            <person name="Devitt N."/>
            <person name="Randall J."/>
        </authorList>
    </citation>
    <scope>NUCLEOTIDE SEQUENCE [LARGE SCALE GENOMIC DNA]</scope>
    <source>
        <strain evidence="5">PBTS2</strain>
    </source>
</reference>
<dbReference type="InterPro" id="IPR052955">
    <property type="entry name" value="UPF0703_membrane_permease"/>
</dbReference>
<dbReference type="KEGG" id="rhs:A3Q41_02497"/>
<dbReference type="EMBL" id="CP015220">
    <property type="protein sequence ID" value="AMY23796.1"/>
    <property type="molecule type" value="Genomic_DNA"/>
</dbReference>
<feature type="transmembrane region" description="Helical" evidence="1">
    <location>
        <begin position="7"/>
        <end position="30"/>
    </location>
</feature>
<protein>
    <recommendedName>
        <fullName evidence="6">TIGR03943 family protein</fullName>
    </recommendedName>
</protein>
<dbReference type="InterPro" id="IPR015402">
    <property type="entry name" value="DUF1980"/>
</dbReference>
<keyword evidence="1" id="KW-0812">Transmembrane</keyword>
<feature type="transmembrane region" description="Helical" evidence="1">
    <location>
        <begin position="74"/>
        <end position="96"/>
    </location>
</feature>
<dbReference type="AlphaFoldDB" id="A0A143QLY3"/>
<feature type="transmembrane region" description="Helical" evidence="1">
    <location>
        <begin position="36"/>
        <end position="54"/>
    </location>
</feature>
<dbReference type="PATRIC" id="fig|1653479.3.peg.2528"/>
<reference evidence="4 5" key="1">
    <citation type="journal article" date="2016" name="Genome Announc.">
        <title>Complete Genome and Plasmid Sequences for Rhodococcus fascians D188 and Draft Sequences for Rhodococcus Isolates PBTS 1 and PBTS 2.</title>
        <authorList>
            <person name="Stamler R.A."/>
            <person name="Vereecke D."/>
            <person name="Zhang Y."/>
            <person name="Schilkey F."/>
            <person name="Devitt N."/>
            <person name="Randall J.J."/>
        </authorList>
    </citation>
    <scope>NUCLEOTIDE SEQUENCE [LARGE SCALE GENOMIC DNA]</scope>
    <source>
        <strain evidence="4 5">PBTS2</strain>
    </source>
</reference>
<sequence>MKREVQNVLLFLFGGAIVKISLDGSFVRYVKPSLHPYLLIAGVLIVVLAAASIVADIRRGGPTDGHDHDARPYWLLLVPIAVILLVAPPALGVSAVGDRSVDAVSTHEKTPFPPLPDGQAPDVPLLDVVQRAVRDSEDSLDGREISVTGFAVATANGGSPRVDGTTDGLDLARVLIICCAADARSIRIHLDSNSTVLEHVPDGTWLQLTGTVDASTATEATAFTPTMTVSTARRIDPPTNTYAY</sequence>